<evidence type="ECO:0000313" key="6">
    <source>
        <dbReference type="Proteomes" id="UP001205890"/>
    </source>
</evidence>
<dbReference type="InterPro" id="IPR050490">
    <property type="entry name" value="Bact_solute-bd_prot1"/>
</dbReference>
<sequence length="427" mass="46326">MHAKFTVAAAALLLTVAHASAIELKVLVPAQYSPASGFIPGSVVHKDLYAKFEAQNPDIKLNYEVLDTGPQGLQKILTQATTNSLPDAAIVDGQWIARLVQAKALQPLDQLWPASDRADFHPAVVEAVSIDGKPYAIMFQTGMRGLLYRPSVLAAQGEKEFPKTFDDFLKLASKLKDKKVVAELVPAKATDEPSTMHMLSIFWGLGGKLVDEHGAPVFFTEENGKALARVYEMYRDLVAKGAMRAEVTTMDEAALRPFFYGHEVFAMGGSSSNVKQIWSEQPDTVNDLAVAAYPMPGSGKPVTILGGFTYAITARDPKKVEAAWKFVSFMTAPAQMGAINEALGQLPVRTSVWSTNGFFSTNPMMVSYKAMYDGPMQTRPVAPIYTTISSAISSQLPGVIAGTLSPSDAVNRARDAVMVEFKRQQSR</sequence>
<dbReference type="PANTHER" id="PTHR43649">
    <property type="entry name" value="ARABINOSE-BINDING PROTEIN-RELATED"/>
    <property type="match status" value="1"/>
</dbReference>
<dbReference type="RefSeq" id="WP_254738384.1">
    <property type="nucleotide sequence ID" value="NZ_JANCLU010000002.1"/>
</dbReference>
<dbReference type="InterPro" id="IPR006059">
    <property type="entry name" value="SBP"/>
</dbReference>
<feature type="chain" id="PRO_5046820697" evidence="4">
    <location>
        <begin position="22"/>
        <end position="427"/>
    </location>
</feature>
<comment type="caution">
    <text evidence="5">The sequence shown here is derived from an EMBL/GenBank/DDBJ whole genome shotgun (WGS) entry which is preliminary data.</text>
</comment>
<dbReference type="Gene3D" id="3.40.190.10">
    <property type="entry name" value="Periplasmic binding protein-like II"/>
    <property type="match status" value="2"/>
</dbReference>
<evidence type="ECO:0000256" key="2">
    <source>
        <dbReference type="ARBA" id="ARBA00008520"/>
    </source>
</evidence>
<gene>
    <name evidence="5" type="ORF">NK718_02715</name>
</gene>
<proteinExistence type="inferred from homology"/>
<evidence type="ECO:0000256" key="3">
    <source>
        <dbReference type="ARBA" id="ARBA00022764"/>
    </source>
</evidence>
<dbReference type="Proteomes" id="UP001205890">
    <property type="component" value="Unassembled WGS sequence"/>
</dbReference>
<organism evidence="5 6">
    <name type="scientific">Alsobacter ponti</name>
    <dbReference type="NCBI Taxonomy" id="2962936"/>
    <lineage>
        <taxon>Bacteria</taxon>
        <taxon>Pseudomonadati</taxon>
        <taxon>Pseudomonadota</taxon>
        <taxon>Alphaproteobacteria</taxon>
        <taxon>Hyphomicrobiales</taxon>
        <taxon>Alsobacteraceae</taxon>
        <taxon>Alsobacter</taxon>
    </lineage>
</organism>
<evidence type="ECO:0000313" key="5">
    <source>
        <dbReference type="EMBL" id="MCP8937415.1"/>
    </source>
</evidence>
<accession>A0ABT1L9K1</accession>
<comment type="subcellular location">
    <subcellularLocation>
        <location evidence="1">Periplasm</location>
    </subcellularLocation>
</comment>
<dbReference type="PANTHER" id="PTHR43649:SF12">
    <property type="entry name" value="DIACETYLCHITOBIOSE BINDING PROTEIN DASA"/>
    <property type="match status" value="1"/>
</dbReference>
<feature type="signal peptide" evidence="4">
    <location>
        <begin position="1"/>
        <end position="21"/>
    </location>
</feature>
<keyword evidence="4" id="KW-0732">Signal</keyword>
<dbReference type="EMBL" id="JANCLU010000002">
    <property type="protein sequence ID" value="MCP8937415.1"/>
    <property type="molecule type" value="Genomic_DNA"/>
</dbReference>
<comment type="similarity">
    <text evidence="2">Belongs to the bacterial solute-binding protein 1 family.</text>
</comment>
<evidence type="ECO:0000256" key="1">
    <source>
        <dbReference type="ARBA" id="ARBA00004418"/>
    </source>
</evidence>
<name>A0ABT1L9K1_9HYPH</name>
<reference evidence="5 6" key="1">
    <citation type="submission" date="2022-07" db="EMBL/GenBank/DDBJ databases">
        <authorList>
            <person name="Li W.-J."/>
            <person name="Deng Q.-Q."/>
        </authorList>
    </citation>
    <scope>NUCLEOTIDE SEQUENCE [LARGE SCALE GENOMIC DNA]</scope>
    <source>
        <strain evidence="5 6">SYSU M60028</strain>
    </source>
</reference>
<dbReference type="Pfam" id="PF13416">
    <property type="entry name" value="SBP_bac_8"/>
    <property type="match status" value="1"/>
</dbReference>
<keyword evidence="6" id="KW-1185">Reference proteome</keyword>
<keyword evidence="3" id="KW-0574">Periplasm</keyword>
<dbReference type="SUPFAM" id="SSF53850">
    <property type="entry name" value="Periplasmic binding protein-like II"/>
    <property type="match status" value="1"/>
</dbReference>
<protein>
    <submittedName>
        <fullName evidence="5">Extracellular solute-binding protein</fullName>
    </submittedName>
</protein>
<evidence type="ECO:0000256" key="4">
    <source>
        <dbReference type="SAM" id="SignalP"/>
    </source>
</evidence>